<proteinExistence type="predicted"/>
<dbReference type="Pfam" id="PF00356">
    <property type="entry name" value="LacI"/>
    <property type="match status" value="1"/>
</dbReference>
<dbReference type="PANTHER" id="PTHR30146:SF153">
    <property type="entry name" value="LACTOSE OPERON REPRESSOR"/>
    <property type="match status" value="1"/>
</dbReference>
<dbReference type="GO" id="GO:0003700">
    <property type="term" value="F:DNA-binding transcription factor activity"/>
    <property type="evidence" value="ECO:0007669"/>
    <property type="project" value="TreeGrafter"/>
</dbReference>
<dbReference type="EMBL" id="PKKO01000005">
    <property type="protein sequence ID" value="PKY71938.1"/>
    <property type="molecule type" value="Genomic_DNA"/>
</dbReference>
<dbReference type="GO" id="GO:0000976">
    <property type="term" value="F:transcription cis-regulatory region binding"/>
    <property type="evidence" value="ECO:0007669"/>
    <property type="project" value="TreeGrafter"/>
</dbReference>
<dbReference type="InterPro" id="IPR046335">
    <property type="entry name" value="LacI/GalR-like_sensor"/>
</dbReference>
<dbReference type="PROSITE" id="PS50932">
    <property type="entry name" value="HTH_LACI_2"/>
    <property type="match status" value="1"/>
</dbReference>
<dbReference type="SUPFAM" id="SSF53822">
    <property type="entry name" value="Periplasmic binding protein-like I"/>
    <property type="match status" value="1"/>
</dbReference>
<dbReference type="Gene3D" id="3.40.50.2300">
    <property type="match status" value="2"/>
</dbReference>
<sequence length="346" mass="37938">MPRRVTIQMVADKAGCSPTTVSLALRGDERISGATKEMVWEIAEELGYVSPALTKRKAVPDPKVIGVVGRFELGLHQIITRDIVSAAQKDGFDVIIKDVDLYPRPIDALESMYNLLVKTVIVIEPNFDHVPARYSPQVVIGQEVDRDKTALVSTVHKNGCSELMAHLRKYGHRHVIYLDSPFSPAAAQRLKALEGAAAENNIEMTVKKGGNTVTDGYDSTVEMLSELWNENARSGSFVERRGELGQYTAILCYNDDCAEGAYIAMLKAGLSVPGDISLAAFGDTELGKSKIFSLTSVGLNHKETARLAYQEAKRIHFKGFRRGGVIEVPTFLVERSSTGPANFLIR</sequence>
<keyword evidence="6" id="KW-1185">Reference proteome</keyword>
<keyword evidence="1" id="KW-0805">Transcription regulation</keyword>
<dbReference type="Pfam" id="PF13377">
    <property type="entry name" value="Peripla_BP_3"/>
    <property type="match status" value="1"/>
</dbReference>
<gene>
    <name evidence="5" type="ORF">CYJ19_09520</name>
</gene>
<dbReference type="RefSeq" id="WP_024331760.1">
    <property type="nucleotide sequence ID" value="NZ_JASOXK010000006.1"/>
</dbReference>
<dbReference type="CDD" id="cd01392">
    <property type="entry name" value="HTH_LacI"/>
    <property type="match status" value="1"/>
</dbReference>
<evidence type="ECO:0000256" key="3">
    <source>
        <dbReference type="ARBA" id="ARBA00023163"/>
    </source>
</evidence>
<dbReference type="GeneID" id="35866924"/>
<reference evidence="5 6" key="1">
    <citation type="submission" date="2017-12" db="EMBL/GenBank/DDBJ databases">
        <title>Phylogenetic diversity of female urinary microbiome.</title>
        <authorList>
            <person name="Thomas-White K."/>
            <person name="Wolfe A.J."/>
        </authorList>
    </citation>
    <scope>NUCLEOTIDE SEQUENCE [LARGE SCALE GENOMIC DNA]</scope>
    <source>
        <strain evidence="5 6">UMB0402</strain>
    </source>
</reference>
<evidence type="ECO:0000256" key="1">
    <source>
        <dbReference type="ARBA" id="ARBA00023015"/>
    </source>
</evidence>
<name>A0A2I1ILE4_9ACTO</name>
<dbReference type="InterPro" id="IPR000843">
    <property type="entry name" value="HTH_LacI"/>
</dbReference>
<dbReference type="PANTHER" id="PTHR30146">
    <property type="entry name" value="LACI-RELATED TRANSCRIPTIONAL REPRESSOR"/>
    <property type="match status" value="1"/>
</dbReference>
<dbReference type="InterPro" id="IPR028082">
    <property type="entry name" value="Peripla_BP_I"/>
</dbReference>
<keyword evidence="2" id="KW-0238">DNA-binding</keyword>
<dbReference type="Gene3D" id="1.10.260.40">
    <property type="entry name" value="lambda repressor-like DNA-binding domains"/>
    <property type="match status" value="1"/>
</dbReference>
<evidence type="ECO:0000313" key="5">
    <source>
        <dbReference type="EMBL" id="PKY71938.1"/>
    </source>
</evidence>
<dbReference type="SUPFAM" id="SSF47413">
    <property type="entry name" value="lambda repressor-like DNA-binding domains"/>
    <property type="match status" value="1"/>
</dbReference>
<dbReference type="Proteomes" id="UP000235122">
    <property type="component" value="Unassembled WGS sequence"/>
</dbReference>
<comment type="caution">
    <text evidence="5">The sequence shown here is derived from an EMBL/GenBank/DDBJ whole genome shotgun (WGS) entry which is preliminary data.</text>
</comment>
<keyword evidence="3" id="KW-0804">Transcription</keyword>
<dbReference type="CDD" id="cd06267">
    <property type="entry name" value="PBP1_LacI_sugar_binding-like"/>
    <property type="match status" value="1"/>
</dbReference>
<protein>
    <submittedName>
        <fullName evidence="5">LacI family transcriptional regulator</fullName>
    </submittedName>
</protein>
<evidence type="ECO:0000313" key="6">
    <source>
        <dbReference type="Proteomes" id="UP000235122"/>
    </source>
</evidence>
<dbReference type="SMART" id="SM00354">
    <property type="entry name" value="HTH_LACI"/>
    <property type="match status" value="1"/>
</dbReference>
<dbReference type="InterPro" id="IPR010982">
    <property type="entry name" value="Lambda_DNA-bd_dom_sf"/>
</dbReference>
<feature type="domain" description="HTH lacI-type" evidence="4">
    <location>
        <begin position="5"/>
        <end position="59"/>
    </location>
</feature>
<dbReference type="STRING" id="33007.HMPREF3198_02114"/>
<evidence type="ECO:0000259" key="4">
    <source>
        <dbReference type="PROSITE" id="PS50932"/>
    </source>
</evidence>
<accession>A0A2I1ILE4</accession>
<evidence type="ECO:0000256" key="2">
    <source>
        <dbReference type="ARBA" id="ARBA00023125"/>
    </source>
</evidence>
<dbReference type="AlphaFoldDB" id="A0A2I1ILE4"/>
<organism evidence="5 6">
    <name type="scientific">Winkia neuii</name>
    <dbReference type="NCBI Taxonomy" id="33007"/>
    <lineage>
        <taxon>Bacteria</taxon>
        <taxon>Bacillati</taxon>
        <taxon>Actinomycetota</taxon>
        <taxon>Actinomycetes</taxon>
        <taxon>Actinomycetales</taxon>
        <taxon>Actinomycetaceae</taxon>
        <taxon>Winkia</taxon>
    </lineage>
</organism>